<name>A0A5B7E5K6_PORTR</name>
<accession>A0A5B7E5K6</accession>
<evidence type="ECO:0000256" key="1">
    <source>
        <dbReference type="SAM" id="MobiDB-lite"/>
    </source>
</evidence>
<keyword evidence="3" id="KW-1185">Reference proteome</keyword>
<proteinExistence type="predicted"/>
<protein>
    <submittedName>
        <fullName evidence="2">Uncharacterized protein</fullName>
    </submittedName>
</protein>
<feature type="region of interest" description="Disordered" evidence="1">
    <location>
        <begin position="1"/>
        <end position="44"/>
    </location>
</feature>
<evidence type="ECO:0000313" key="3">
    <source>
        <dbReference type="Proteomes" id="UP000324222"/>
    </source>
</evidence>
<reference evidence="2 3" key="1">
    <citation type="submission" date="2019-05" db="EMBL/GenBank/DDBJ databases">
        <title>Another draft genome of Portunus trituberculatus and its Hox gene families provides insights of decapod evolution.</title>
        <authorList>
            <person name="Jeong J.-H."/>
            <person name="Song I."/>
            <person name="Kim S."/>
            <person name="Choi T."/>
            <person name="Kim D."/>
            <person name="Ryu S."/>
            <person name="Kim W."/>
        </authorList>
    </citation>
    <scope>NUCLEOTIDE SEQUENCE [LARGE SCALE GENOMIC DNA]</scope>
    <source>
        <tissue evidence="2">Muscle</tissue>
    </source>
</reference>
<gene>
    <name evidence="2" type="ORF">E2C01_021899</name>
</gene>
<dbReference type="AlphaFoldDB" id="A0A5B7E5K6"/>
<comment type="caution">
    <text evidence="2">The sequence shown here is derived from an EMBL/GenBank/DDBJ whole genome shotgun (WGS) entry which is preliminary data.</text>
</comment>
<dbReference type="Proteomes" id="UP000324222">
    <property type="component" value="Unassembled WGS sequence"/>
</dbReference>
<organism evidence="2 3">
    <name type="scientific">Portunus trituberculatus</name>
    <name type="common">Swimming crab</name>
    <name type="synonym">Neptunus trituberculatus</name>
    <dbReference type="NCBI Taxonomy" id="210409"/>
    <lineage>
        <taxon>Eukaryota</taxon>
        <taxon>Metazoa</taxon>
        <taxon>Ecdysozoa</taxon>
        <taxon>Arthropoda</taxon>
        <taxon>Crustacea</taxon>
        <taxon>Multicrustacea</taxon>
        <taxon>Malacostraca</taxon>
        <taxon>Eumalacostraca</taxon>
        <taxon>Eucarida</taxon>
        <taxon>Decapoda</taxon>
        <taxon>Pleocyemata</taxon>
        <taxon>Brachyura</taxon>
        <taxon>Eubrachyura</taxon>
        <taxon>Portunoidea</taxon>
        <taxon>Portunidae</taxon>
        <taxon>Portuninae</taxon>
        <taxon>Portunus</taxon>
    </lineage>
</organism>
<dbReference type="EMBL" id="VSRR010001951">
    <property type="protein sequence ID" value="MPC28689.1"/>
    <property type="molecule type" value="Genomic_DNA"/>
</dbReference>
<evidence type="ECO:0000313" key="2">
    <source>
        <dbReference type="EMBL" id="MPC28689.1"/>
    </source>
</evidence>
<sequence>MWQRNKQEQEEHLASSCGMTSTFMVRSPRLAEEEPLPRPRPRFPRPPTWVIMWTRISPNMAVSPHTNTAREEVDCAMAVEVAA</sequence>
<feature type="compositionally biased region" description="Basic and acidic residues" evidence="1">
    <location>
        <begin position="1"/>
        <end position="13"/>
    </location>
</feature>